<dbReference type="Pfam" id="PF00620">
    <property type="entry name" value="RhoGAP"/>
    <property type="match status" value="1"/>
</dbReference>
<dbReference type="PROSITE" id="PS51741">
    <property type="entry name" value="F_BAR"/>
    <property type="match status" value="1"/>
</dbReference>
<feature type="domain" description="Rho-GAP" evidence="8">
    <location>
        <begin position="504"/>
        <end position="692"/>
    </location>
</feature>
<keyword evidence="2" id="KW-0343">GTPase activation</keyword>
<dbReference type="KEGG" id="pmrn:116952214"/>
<keyword evidence="1 4" id="KW-0728">SH3 domain</keyword>
<dbReference type="InterPro" id="IPR008936">
    <property type="entry name" value="Rho_GTPase_activation_prot"/>
</dbReference>
<dbReference type="Gene3D" id="2.30.30.40">
    <property type="entry name" value="SH3 Domains"/>
    <property type="match status" value="1"/>
</dbReference>
<feature type="domain" description="SH3" evidence="7">
    <location>
        <begin position="743"/>
        <end position="802"/>
    </location>
</feature>
<sequence length="952" mass="106651">MNQQRFKMRDPGKELLAQHEAQMKDLRSSLAEHVHTLEHHADLRLAVLSDSIEFLRRRADIENEYARSLDRLAERFAARLRPGSRDTLLREGCGLPTPLTCWQMMLEQAQRESADHVQLASLYNAAVVPRLSYCYEDSTRLLRKSKEIIQKVQDELFKTLQELNGSMRDYHAFHSESVLAEAKLQDVLKREEKQGESGAKRNEKNREKWQEKFIQSKFATAKQRNDYLLALGSAETALKQYYTLDLHRLLDLNEVGFYEGLNGALRCYLSAEFCLTDSRTRALDAVELSVNGLVSRNDRKEFLAATGLDKAVPPKLMFLAHAGDEVSQITAQDRLHQDLELRFKSVKAKLEKNKLECEEVKKTMDVILKSLKDFLITEEDYDMARLFRLGDGTPRGSDLDGGDVGEGGGRTPQAPTSPSPLPLVARRKQQIDMENFYVDKLQNFMEMNGIITKLEAKHGLMSRALGKGKENENSGSRPPSIPPKPQKIRRHRPASRVAVKLFNGDLEAYIKESNQPVPLVVESCVRYINLHGLHHEGIFRISGSLTQMTEIKSAFERGEDPLDDDDDGRAIDSVAGVLKAYFRGLEKPLFPSHMYQDFLDCIKISEHHKRIACLRDLIRKLPCPVIVVLRYLFTFLNHLSGFRDENMMDSYNLAVCFGPTLAPVPPEFDQVMCQGSAIELVKLILVEADSLFPSPRELPGPIYRPVLAPDNEDDDEMCDSSSAEGLRSDDGTSQDEISVDDDPCPCVAVARFDYAARSERELGFRVGDKLELLRRTSAEWWQARFGDRVGAVPHDYLQHLGHVEPWDDNKHSASSSPDWNKSSPETRKGKSGFGNAEVQPESKSAGGVRSVASGQPAVAHPDAKDKRDLRPHAGSSASNVAVHRQRWVTPRSAQVLPSALAVPDVVQDTLPLSPTPAEGAGHSPAVSPGLTTFRPPLPSTVNRPGRHGQQKK</sequence>
<evidence type="ECO:0000313" key="10">
    <source>
        <dbReference type="Proteomes" id="UP001318040"/>
    </source>
</evidence>
<dbReference type="SUPFAM" id="SSF50044">
    <property type="entry name" value="SH3-domain"/>
    <property type="match status" value="1"/>
</dbReference>
<evidence type="ECO:0000256" key="6">
    <source>
        <dbReference type="SAM" id="MobiDB-lite"/>
    </source>
</evidence>
<feature type="domain" description="F-BAR" evidence="9">
    <location>
        <begin position="21"/>
        <end position="298"/>
    </location>
</feature>
<feature type="compositionally biased region" description="Polar residues" evidence="6">
    <location>
        <begin position="812"/>
        <end position="823"/>
    </location>
</feature>
<dbReference type="Pfam" id="PF00018">
    <property type="entry name" value="SH3_1"/>
    <property type="match status" value="1"/>
</dbReference>
<gene>
    <name evidence="11" type="primary">LOC116952214</name>
</gene>
<dbReference type="SMART" id="SM00326">
    <property type="entry name" value="SH3"/>
    <property type="match status" value="1"/>
</dbReference>
<dbReference type="GO" id="GO:0007165">
    <property type="term" value="P:signal transduction"/>
    <property type="evidence" value="ECO:0007669"/>
    <property type="project" value="InterPro"/>
</dbReference>
<dbReference type="InterPro" id="IPR000198">
    <property type="entry name" value="RhoGAP_dom"/>
</dbReference>
<evidence type="ECO:0000259" key="8">
    <source>
        <dbReference type="PROSITE" id="PS50238"/>
    </source>
</evidence>
<feature type="region of interest" description="Disordered" evidence="6">
    <location>
        <begin position="466"/>
        <end position="494"/>
    </location>
</feature>
<dbReference type="PROSITE" id="PS50238">
    <property type="entry name" value="RHOGAP"/>
    <property type="match status" value="1"/>
</dbReference>
<dbReference type="InterPro" id="IPR051627">
    <property type="entry name" value="SLIT-ROBO_RhoGAP"/>
</dbReference>
<dbReference type="Gene3D" id="1.20.1270.60">
    <property type="entry name" value="Arfaptin homology (AH) domain/BAR domain"/>
    <property type="match status" value="1"/>
</dbReference>
<dbReference type="FunFam" id="1.10.555.10:FF:000026">
    <property type="entry name" value="Rho GTPase activating protein 4"/>
    <property type="match status" value="1"/>
</dbReference>
<evidence type="ECO:0000259" key="9">
    <source>
        <dbReference type="PROSITE" id="PS51741"/>
    </source>
</evidence>
<evidence type="ECO:0000256" key="3">
    <source>
        <dbReference type="ARBA" id="ARBA00023054"/>
    </source>
</evidence>
<dbReference type="Gene3D" id="1.10.555.10">
    <property type="entry name" value="Rho GTPase activation protein"/>
    <property type="match status" value="1"/>
</dbReference>
<dbReference type="Pfam" id="PF00611">
    <property type="entry name" value="FCH"/>
    <property type="match status" value="1"/>
</dbReference>
<evidence type="ECO:0000259" key="7">
    <source>
        <dbReference type="PROSITE" id="PS50002"/>
    </source>
</evidence>
<dbReference type="InterPro" id="IPR027267">
    <property type="entry name" value="AH/BAR_dom_sf"/>
</dbReference>
<dbReference type="Proteomes" id="UP001318040">
    <property type="component" value="Chromosome 46"/>
</dbReference>
<evidence type="ECO:0000256" key="2">
    <source>
        <dbReference type="ARBA" id="ARBA00022468"/>
    </source>
</evidence>
<keyword evidence="10" id="KW-1185">Reference proteome</keyword>
<organism evidence="10 11">
    <name type="scientific">Petromyzon marinus</name>
    <name type="common">Sea lamprey</name>
    <dbReference type="NCBI Taxonomy" id="7757"/>
    <lineage>
        <taxon>Eukaryota</taxon>
        <taxon>Metazoa</taxon>
        <taxon>Chordata</taxon>
        <taxon>Craniata</taxon>
        <taxon>Vertebrata</taxon>
        <taxon>Cyclostomata</taxon>
        <taxon>Hyperoartia</taxon>
        <taxon>Petromyzontiformes</taxon>
        <taxon>Petromyzontidae</taxon>
        <taxon>Petromyzon</taxon>
    </lineage>
</organism>
<dbReference type="InterPro" id="IPR001452">
    <property type="entry name" value="SH3_domain"/>
</dbReference>
<dbReference type="AlphaFoldDB" id="A0AAJ7XAI8"/>
<keyword evidence="3 5" id="KW-0175">Coiled coil</keyword>
<proteinExistence type="predicted"/>
<feature type="region of interest" description="Disordered" evidence="6">
    <location>
        <begin position="909"/>
        <end position="952"/>
    </location>
</feature>
<feature type="compositionally biased region" description="Basic and acidic residues" evidence="6">
    <location>
        <begin position="861"/>
        <end position="871"/>
    </location>
</feature>
<accession>A0AAJ7XAI8</accession>
<dbReference type="InterPro" id="IPR036028">
    <property type="entry name" value="SH3-like_dom_sf"/>
</dbReference>
<feature type="region of interest" description="Disordered" evidence="6">
    <location>
        <begin position="392"/>
        <end position="422"/>
    </location>
</feature>
<dbReference type="SUPFAM" id="SSF48350">
    <property type="entry name" value="GTPase activation domain, GAP"/>
    <property type="match status" value="1"/>
</dbReference>
<evidence type="ECO:0000256" key="4">
    <source>
        <dbReference type="PROSITE-ProRule" id="PRU00192"/>
    </source>
</evidence>
<dbReference type="InterPro" id="IPR001060">
    <property type="entry name" value="FCH_dom"/>
</dbReference>
<dbReference type="GO" id="GO:0005096">
    <property type="term" value="F:GTPase activator activity"/>
    <property type="evidence" value="ECO:0007669"/>
    <property type="project" value="UniProtKB-KW"/>
</dbReference>
<protein>
    <submittedName>
        <fullName evidence="11">SLIT-ROBO Rho GTPase-activating protein 1-like</fullName>
    </submittedName>
</protein>
<dbReference type="RefSeq" id="XP_032827240.1">
    <property type="nucleotide sequence ID" value="XM_032971349.1"/>
</dbReference>
<evidence type="ECO:0000256" key="1">
    <source>
        <dbReference type="ARBA" id="ARBA00022443"/>
    </source>
</evidence>
<feature type="region of interest" description="Disordered" evidence="6">
    <location>
        <begin position="703"/>
        <end position="740"/>
    </location>
</feature>
<dbReference type="SMART" id="SM00324">
    <property type="entry name" value="RhoGAP"/>
    <property type="match status" value="1"/>
</dbReference>
<dbReference type="PROSITE" id="PS50002">
    <property type="entry name" value="SH3"/>
    <property type="match status" value="1"/>
</dbReference>
<evidence type="ECO:0000256" key="5">
    <source>
        <dbReference type="PROSITE-ProRule" id="PRU01077"/>
    </source>
</evidence>
<evidence type="ECO:0000313" key="11">
    <source>
        <dbReference type="RefSeq" id="XP_032827240.1"/>
    </source>
</evidence>
<dbReference type="SMART" id="SM00055">
    <property type="entry name" value="FCH"/>
    <property type="match status" value="1"/>
</dbReference>
<dbReference type="SUPFAM" id="SSF103657">
    <property type="entry name" value="BAR/IMD domain-like"/>
    <property type="match status" value="1"/>
</dbReference>
<name>A0AAJ7XAI8_PETMA</name>
<reference evidence="11" key="1">
    <citation type="submission" date="2025-08" db="UniProtKB">
        <authorList>
            <consortium name="RefSeq"/>
        </authorList>
    </citation>
    <scope>IDENTIFICATION</scope>
    <source>
        <tissue evidence="11">Sperm</tissue>
    </source>
</reference>
<feature type="region of interest" description="Disordered" evidence="6">
    <location>
        <begin position="807"/>
        <end position="886"/>
    </location>
</feature>
<dbReference type="InterPro" id="IPR031160">
    <property type="entry name" value="F_BAR_dom"/>
</dbReference>
<dbReference type="PANTHER" id="PTHR14166">
    <property type="entry name" value="SLIT-ROBO RHO GTPASE ACTIVATING PROTEIN"/>
    <property type="match status" value="1"/>
</dbReference>